<organism evidence="2 3">
    <name type="scientific">Pseudochelatococcus lubricantis</name>
    <dbReference type="NCBI Taxonomy" id="1538102"/>
    <lineage>
        <taxon>Bacteria</taxon>
        <taxon>Pseudomonadati</taxon>
        <taxon>Pseudomonadota</taxon>
        <taxon>Alphaproteobacteria</taxon>
        <taxon>Hyphomicrobiales</taxon>
        <taxon>Chelatococcaceae</taxon>
        <taxon>Pseudochelatococcus</taxon>
    </lineage>
</organism>
<keyword evidence="3" id="KW-1185">Reference proteome</keyword>
<dbReference type="EMBL" id="JAASQI010000014">
    <property type="protein sequence ID" value="NIJ60162.1"/>
    <property type="molecule type" value="Genomic_DNA"/>
</dbReference>
<evidence type="ECO:0000259" key="1">
    <source>
        <dbReference type="Pfam" id="PF12728"/>
    </source>
</evidence>
<dbReference type="Proteomes" id="UP001429580">
    <property type="component" value="Unassembled WGS sequence"/>
</dbReference>
<dbReference type="InterPro" id="IPR041657">
    <property type="entry name" value="HTH_17"/>
</dbReference>
<name>A0ABX0V5D9_9HYPH</name>
<dbReference type="SUPFAM" id="SSF46955">
    <property type="entry name" value="Putative DNA-binding domain"/>
    <property type="match status" value="1"/>
</dbReference>
<proteinExistence type="predicted"/>
<feature type="domain" description="Helix-turn-helix" evidence="1">
    <location>
        <begin position="6"/>
        <end position="54"/>
    </location>
</feature>
<dbReference type="InterPro" id="IPR009061">
    <property type="entry name" value="DNA-bd_dom_put_sf"/>
</dbReference>
<dbReference type="RefSeq" id="WP_166956269.1">
    <property type="nucleotide sequence ID" value="NZ_JAASQI010000014.1"/>
</dbReference>
<evidence type="ECO:0000313" key="2">
    <source>
        <dbReference type="EMBL" id="NIJ60162.1"/>
    </source>
</evidence>
<reference evidence="2 3" key="1">
    <citation type="submission" date="2020-03" db="EMBL/GenBank/DDBJ databases">
        <title>Genomic Encyclopedia of Type Strains, Phase IV (KMG-IV): sequencing the most valuable type-strain genomes for metagenomic binning, comparative biology and taxonomic classification.</title>
        <authorList>
            <person name="Goeker M."/>
        </authorList>
    </citation>
    <scope>NUCLEOTIDE SEQUENCE [LARGE SCALE GENOMIC DNA]</scope>
    <source>
        <strain evidence="2 3">DSM 103870</strain>
    </source>
</reference>
<comment type="caution">
    <text evidence="2">The sequence shown here is derived from an EMBL/GenBank/DDBJ whole genome shotgun (WGS) entry which is preliminary data.</text>
</comment>
<dbReference type="Pfam" id="PF12728">
    <property type="entry name" value="HTH_17"/>
    <property type="match status" value="1"/>
</dbReference>
<accession>A0ABX0V5D9</accession>
<gene>
    <name evidence="2" type="ORF">FHS82_004029</name>
</gene>
<sequence>MIDGKFLTPEEVAERYRGGVSIGTLRNWRAMRIGPAYLKVGKAVLYPVDELEAWDKKNTVACREPKGFATLPNDRAG</sequence>
<evidence type="ECO:0000313" key="3">
    <source>
        <dbReference type="Proteomes" id="UP001429580"/>
    </source>
</evidence>
<protein>
    <recommendedName>
        <fullName evidence="1">Helix-turn-helix domain-containing protein</fullName>
    </recommendedName>
</protein>